<comment type="caution">
    <text evidence="2">The sequence shown here is derived from an EMBL/GenBank/DDBJ whole genome shotgun (WGS) entry which is preliminary data.</text>
</comment>
<gene>
    <name evidence="2" type="ORF">Tci_904469</name>
</gene>
<feature type="region of interest" description="Disordered" evidence="1">
    <location>
        <begin position="43"/>
        <end position="65"/>
    </location>
</feature>
<proteinExistence type="predicted"/>
<sequence length="90" mass="10010">DAKTESDDDEIYKYKIQVHKDVDVEMVGDETVKREIKEKDELTDAAKADVEKTTEEKGDAELAGNDSVKAGISSLMDVHIQQETSQSSLH</sequence>
<accession>A0A699VD26</accession>
<protein>
    <submittedName>
        <fullName evidence="2">Uncharacterized protein</fullName>
    </submittedName>
</protein>
<reference evidence="2" key="1">
    <citation type="journal article" date="2019" name="Sci. Rep.">
        <title>Draft genome of Tanacetum cinerariifolium, the natural source of mosquito coil.</title>
        <authorList>
            <person name="Yamashiro T."/>
            <person name="Shiraishi A."/>
            <person name="Satake H."/>
            <person name="Nakayama K."/>
        </authorList>
    </citation>
    <scope>NUCLEOTIDE SEQUENCE</scope>
</reference>
<organism evidence="2">
    <name type="scientific">Tanacetum cinerariifolium</name>
    <name type="common">Dalmatian daisy</name>
    <name type="synonym">Chrysanthemum cinerariifolium</name>
    <dbReference type="NCBI Taxonomy" id="118510"/>
    <lineage>
        <taxon>Eukaryota</taxon>
        <taxon>Viridiplantae</taxon>
        <taxon>Streptophyta</taxon>
        <taxon>Embryophyta</taxon>
        <taxon>Tracheophyta</taxon>
        <taxon>Spermatophyta</taxon>
        <taxon>Magnoliopsida</taxon>
        <taxon>eudicotyledons</taxon>
        <taxon>Gunneridae</taxon>
        <taxon>Pentapetalae</taxon>
        <taxon>asterids</taxon>
        <taxon>campanulids</taxon>
        <taxon>Asterales</taxon>
        <taxon>Asteraceae</taxon>
        <taxon>Asteroideae</taxon>
        <taxon>Anthemideae</taxon>
        <taxon>Anthemidinae</taxon>
        <taxon>Tanacetum</taxon>
    </lineage>
</organism>
<name>A0A699VD26_TANCI</name>
<evidence type="ECO:0000256" key="1">
    <source>
        <dbReference type="SAM" id="MobiDB-lite"/>
    </source>
</evidence>
<dbReference type="EMBL" id="BKCJ011425063">
    <property type="protein sequence ID" value="GFD32500.1"/>
    <property type="molecule type" value="Genomic_DNA"/>
</dbReference>
<feature type="non-terminal residue" evidence="2">
    <location>
        <position position="1"/>
    </location>
</feature>
<feature type="compositionally biased region" description="Basic and acidic residues" evidence="1">
    <location>
        <begin position="43"/>
        <end position="60"/>
    </location>
</feature>
<evidence type="ECO:0000313" key="2">
    <source>
        <dbReference type="EMBL" id="GFD32500.1"/>
    </source>
</evidence>
<dbReference type="AlphaFoldDB" id="A0A699VD26"/>